<dbReference type="Pfam" id="PF23276">
    <property type="entry name" value="TPR_24"/>
    <property type="match status" value="1"/>
</dbReference>
<dbReference type="GO" id="GO:0003729">
    <property type="term" value="F:mRNA binding"/>
    <property type="evidence" value="ECO:0007669"/>
    <property type="project" value="TreeGrafter"/>
</dbReference>
<dbReference type="PANTHER" id="PTHR47933:SF11">
    <property type="entry name" value="PENTATRICOPEPTIDE REPEAT-CONTAINING PROTEIN 2"/>
    <property type="match status" value="1"/>
</dbReference>
<dbReference type="Pfam" id="PF01423">
    <property type="entry name" value="LSM"/>
    <property type="match status" value="1"/>
</dbReference>
<dbReference type="EMBL" id="MU839010">
    <property type="protein sequence ID" value="KAK1766855.1"/>
    <property type="molecule type" value="Genomic_DNA"/>
</dbReference>
<protein>
    <recommendedName>
        <fullName evidence="4">Sm domain-containing protein</fullName>
    </recommendedName>
</protein>
<proteinExistence type="predicted"/>
<dbReference type="AlphaFoldDB" id="A0AAJ0BYX9"/>
<evidence type="ECO:0000313" key="5">
    <source>
        <dbReference type="EMBL" id="KAK1766855.1"/>
    </source>
</evidence>
<dbReference type="InterPro" id="IPR057029">
    <property type="entry name" value="TPR_fung_2"/>
</dbReference>
<organism evidence="5 6">
    <name type="scientific">Phialemonium atrogriseum</name>
    <dbReference type="NCBI Taxonomy" id="1093897"/>
    <lineage>
        <taxon>Eukaryota</taxon>
        <taxon>Fungi</taxon>
        <taxon>Dikarya</taxon>
        <taxon>Ascomycota</taxon>
        <taxon>Pezizomycotina</taxon>
        <taxon>Sordariomycetes</taxon>
        <taxon>Sordariomycetidae</taxon>
        <taxon>Cephalothecales</taxon>
        <taxon>Cephalothecaceae</taxon>
        <taxon>Phialemonium</taxon>
    </lineage>
</organism>
<dbReference type="InterPro" id="IPR010920">
    <property type="entry name" value="LSM_dom_sf"/>
</dbReference>
<dbReference type="GO" id="GO:0000956">
    <property type="term" value="P:nuclear-transcribed mRNA catabolic process"/>
    <property type="evidence" value="ECO:0007669"/>
    <property type="project" value="InterPro"/>
</dbReference>
<accession>A0AAJ0BYX9</accession>
<name>A0AAJ0BYX9_9PEZI</name>
<dbReference type="GeneID" id="85307832"/>
<keyword evidence="1" id="KW-0507">mRNA processing</keyword>
<dbReference type="InterPro" id="IPR001163">
    <property type="entry name" value="Sm_dom_euk/arc"/>
</dbReference>
<sequence>QLPLGLLNAAQGHPMLVELKNGETLNGHLVMCDTWMNLTLKEVVQTSPEGDKFVRLPEVYVKGNNIKYLRVPDEIIDLAKEQQQGQQGNFRGGPPTLIVYETLRALQGKAGQRNKIRALVKYLVESREETPNAFLYEALIASNWDVTGSAAEVKELMDEMRTFGIAGTASLYHVALRALAVHPDYLQRNTILRTMKEAWIDITPEGRCSVALGLLRDGQYELALDALEQMTEEGIDIPSWLRDVFIYALGQQGYVDEAVKMLQRQLQSDEDDHKVPLNIWYFLLDECSREFYYEGTKFVWNRMVQSKTLVPSDGICLNVLNTASRYSDSKLATQAIQHLSTRGVKLGMHHFEALVDCYSQNNDLENALGVLCIMNNAGIQSGRGSTRSIHLTLKRSPGLTTAAVDALFSLRRKHEIPVSAFNVVIETLCDTGGHEKAIDLYHEVRRLCSTGPNVHTFEPLFASCTELKTAEFLASEMSALSLRPSRSIYDRLVYIFTVDGDIEAAFRYLWEMGRFAATTGARKSAGSWVTKRTAVALVRRCFARKDDRVWDLLNEGKRRGMDLEQEIHPTLSNRMKTEDDSLEPETPQPETRSMLA</sequence>
<dbReference type="Proteomes" id="UP001244011">
    <property type="component" value="Unassembled WGS sequence"/>
</dbReference>
<evidence type="ECO:0000256" key="2">
    <source>
        <dbReference type="ARBA" id="ARBA00022737"/>
    </source>
</evidence>
<dbReference type="Pfam" id="PF23279">
    <property type="entry name" value="TPR_25"/>
    <property type="match status" value="1"/>
</dbReference>
<feature type="non-terminal residue" evidence="5">
    <location>
        <position position="1"/>
    </location>
</feature>
<keyword evidence="1" id="KW-0508">mRNA splicing</keyword>
<evidence type="ECO:0000256" key="1">
    <source>
        <dbReference type="ARBA" id="ARBA00022728"/>
    </source>
</evidence>
<feature type="region of interest" description="Disordered" evidence="3">
    <location>
        <begin position="570"/>
        <end position="596"/>
    </location>
</feature>
<dbReference type="InterPro" id="IPR034101">
    <property type="entry name" value="Lsm4"/>
</dbReference>
<dbReference type="InterPro" id="IPR047575">
    <property type="entry name" value="Sm"/>
</dbReference>
<dbReference type="PANTHER" id="PTHR47933">
    <property type="entry name" value="PENTATRICOPEPTIDE REPEAT-CONTAINING PROTEIN 1, MITOCHONDRIAL"/>
    <property type="match status" value="1"/>
</dbReference>
<keyword evidence="6" id="KW-1185">Reference proteome</keyword>
<dbReference type="SUPFAM" id="SSF50182">
    <property type="entry name" value="Sm-like ribonucleoproteins"/>
    <property type="match status" value="1"/>
</dbReference>
<dbReference type="InterPro" id="IPR011990">
    <property type="entry name" value="TPR-like_helical_dom_sf"/>
</dbReference>
<dbReference type="Gene3D" id="2.30.30.100">
    <property type="match status" value="1"/>
</dbReference>
<evidence type="ECO:0000256" key="3">
    <source>
        <dbReference type="SAM" id="MobiDB-lite"/>
    </source>
</evidence>
<dbReference type="InterPro" id="IPR057027">
    <property type="entry name" value="TPR_mt"/>
</dbReference>
<evidence type="ECO:0000259" key="4">
    <source>
        <dbReference type="PROSITE" id="PS52002"/>
    </source>
</evidence>
<dbReference type="GO" id="GO:0005681">
    <property type="term" value="C:spliceosomal complex"/>
    <property type="evidence" value="ECO:0007669"/>
    <property type="project" value="UniProtKB-KW"/>
</dbReference>
<dbReference type="Gene3D" id="1.25.40.10">
    <property type="entry name" value="Tetratricopeptide repeat domain"/>
    <property type="match status" value="3"/>
</dbReference>
<gene>
    <name evidence="5" type="ORF">QBC33DRAFT_452408</name>
</gene>
<feature type="domain" description="Sm" evidence="4">
    <location>
        <begin position="2"/>
        <end position="75"/>
    </location>
</feature>
<dbReference type="InterPro" id="IPR002885">
    <property type="entry name" value="PPR_rpt"/>
</dbReference>
<dbReference type="RefSeq" id="XP_060283068.1">
    <property type="nucleotide sequence ID" value="XM_060424645.1"/>
</dbReference>
<dbReference type="GO" id="GO:0000398">
    <property type="term" value="P:mRNA splicing, via spliceosome"/>
    <property type="evidence" value="ECO:0007669"/>
    <property type="project" value="InterPro"/>
</dbReference>
<keyword evidence="2" id="KW-0677">Repeat</keyword>
<dbReference type="Pfam" id="PF01535">
    <property type="entry name" value="PPR"/>
    <property type="match status" value="1"/>
</dbReference>
<dbReference type="SMART" id="SM00651">
    <property type="entry name" value="Sm"/>
    <property type="match status" value="1"/>
</dbReference>
<dbReference type="PROSITE" id="PS52002">
    <property type="entry name" value="SM"/>
    <property type="match status" value="1"/>
</dbReference>
<evidence type="ECO:0000313" key="6">
    <source>
        <dbReference type="Proteomes" id="UP001244011"/>
    </source>
</evidence>
<dbReference type="InterPro" id="IPR051240">
    <property type="entry name" value="Mito_RNA-Proc/Resp"/>
</dbReference>
<keyword evidence="1" id="KW-0747">Spliceosome</keyword>
<reference evidence="5" key="1">
    <citation type="submission" date="2023-06" db="EMBL/GenBank/DDBJ databases">
        <title>Genome-scale phylogeny and comparative genomics of the fungal order Sordariales.</title>
        <authorList>
            <consortium name="Lawrence Berkeley National Laboratory"/>
            <person name="Hensen N."/>
            <person name="Bonometti L."/>
            <person name="Westerberg I."/>
            <person name="Brannstrom I.O."/>
            <person name="Guillou S."/>
            <person name="Cros-Aarteil S."/>
            <person name="Calhoun S."/>
            <person name="Haridas S."/>
            <person name="Kuo A."/>
            <person name="Mondo S."/>
            <person name="Pangilinan J."/>
            <person name="Riley R."/>
            <person name="Labutti K."/>
            <person name="Andreopoulos B."/>
            <person name="Lipzen A."/>
            <person name="Chen C."/>
            <person name="Yanf M."/>
            <person name="Daum C."/>
            <person name="Ng V."/>
            <person name="Clum A."/>
            <person name="Steindorff A."/>
            <person name="Ohm R."/>
            <person name="Martin F."/>
            <person name="Silar P."/>
            <person name="Natvig D."/>
            <person name="Lalanne C."/>
            <person name="Gautier V."/>
            <person name="Ament-Velasquez S.L."/>
            <person name="Kruys A."/>
            <person name="Hutchinson M.I."/>
            <person name="Powell A.J."/>
            <person name="Barry K."/>
            <person name="Miller A.N."/>
            <person name="Grigoriev I.V."/>
            <person name="Debuchy R."/>
            <person name="Gladieux P."/>
            <person name="Thoren M.H."/>
            <person name="Johannesson H."/>
        </authorList>
    </citation>
    <scope>NUCLEOTIDE SEQUENCE</scope>
    <source>
        <strain evidence="5">8032-3</strain>
    </source>
</reference>
<comment type="caution">
    <text evidence="5">The sequence shown here is derived from an EMBL/GenBank/DDBJ whole genome shotgun (WGS) entry which is preliminary data.</text>
</comment>
<dbReference type="CDD" id="cd01723">
    <property type="entry name" value="LSm4"/>
    <property type="match status" value="1"/>
</dbReference>
<dbReference type="FunFam" id="2.30.30.100:FF:000024">
    <property type="entry name" value="U6 snRNA-associated Sm-like protein LSm4"/>
    <property type="match status" value="1"/>
</dbReference>